<dbReference type="OrthoDB" id="9386882at2759"/>
<dbReference type="AlphaFoldDB" id="A0A851W0Q9"/>
<keyword evidence="3" id="KW-1185">Reference proteome</keyword>
<feature type="region of interest" description="Disordered" evidence="1">
    <location>
        <begin position="92"/>
        <end position="119"/>
    </location>
</feature>
<dbReference type="EMBL" id="WBNE01000403">
    <property type="protein sequence ID" value="NXD46165.1"/>
    <property type="molecule type" value="Genomic_DNA"/>
</dbReference>
<dbReference type="InterPro" id="IPR036875">
    <property type="entry name" value="Znf_CCHC_sf"/>
</dbReference>
<gene>
    <name evidence="2" type="primary">Ervk5_1</name>
    <name evidence="2" type="ORF">COPSEC_R16208</name>
</gene>
<dbReference type="Proteomes" id="UP000659062">
    <property type="component" value="Unassembled WGS sequence"/>
</dbReference>
<evidence type="ECO:0000313" key="3">
    <source>
        <dbReference type="Proteomes" id="UP000659062"/>
    </source>
</evidence>
<proteinExistence type="predicted"/>
<dbReference type="Pfam" id="PF14787">
    <property type="entry name" value="zf-CCHC_5"/>
    <property type="match status" value="1"/>
</dbReference>
<sequence length="119" mass="12829">MVKALSALRGLSESAEVCSYGCGKPGPFNKDCLALKGGKSKAPTLCPRCQKGWHFANKCCSKHDSEGCLIQGNWFQSVGGRRRALTQMRRLPPQMPSEVPPPQVSHAVPPQGLAQQLQA</sequence>
<dbReference type="GO" id="GO:0008270">
    <property type="term" value="F:zinc ion binding"/>
    <property type="evidence" value="ECO:0007669"/>
    <property type="project" value="InterPro"/>
</dbReference>
<feature type="non-terminal residue" evidence="2">
    <location>
        <position position="1"/>
    </location>
</feature>
<feature type="compositionally biased region" description="Pro residues" evidence="1">
    <location>
        <begin position="93"/>
        <end position="103"/>
    </location>
</feature>
<feature type="non-terminal residue" evidence="2">
    <location>
        <position position="119"/>
    </location>
</feature>
<evidence type="ECO:0000313" key="2">
    <source>
        <dbReference type="EMBL" id="NXD46165.1"/>
    </source>
</evidence>
<reference evidence="2" key="1">
    <citation type="submission" date="2019-09" db="EMBL/GenBank/DDBJ databases">
        <title>Bird 10,000 Genomes (B10K) Project - Family phase.</title>
        <authorList>
            <person name="Zhang G."/>
        </authorList>
    </citation>
    <scope>NUCLEOTIDE SEQUENCE</scope>
    <source>
        <strain evidence="2">OUT-0061</strain>
        <tissue evidence="2">Blood</tissue>
    </source>
</reference>
<comment type="caution">
    <text evidence="2">The sequence shown here is derived from an EMBL/GenBank/DDBJ whole genome shotgun (WGS) entry which is preliminary data.</text>
</comment>
<protein>
    <submittedName>
        <fullName evidence="2">GAK5 protein</fullName>
    </submittedName>
</protein>
<evidence type="ECO:0000256" key="1">
    <source>
        <dbReference type="SAM" id="MobiDB-lite"/>
    </source>
</evidence>
<dbReference type="GO" id="GO:0003676">
    <property type="term" value="F:nucleic acid binding"/>
    <property type="evidence" value="ECO:0007669"/>
    <property type="project" value="InterPro"/>
</dbReference>
<accession>A0A851W0Q9</accession>
<dbReference type="SUPFAM" id="SSF57756">
    <property type="entry name" value="Retrovirus zinc finger-like domains"/>
    <property type="match status" value="1"/>
</dbReference>
<name>A0A851W0Q9_9PASS</name>
<organism evidence="2 3">
    <name type="scientific">Copsychus sechellarum</name>
    <dbReference type="NCBI Taxonomy" id="797021"/>
    <lineage>
        <taxon>Eukaryota</taxon>
        <taxon>Metazoa</taxon>
        <taxon>Chordata</taxon>
        <taxon>Craniata</taxon>
        <taxon>Vertebrata</taxon>
        <taxon>Euteleostomi</taxon>
        <taxon>Archelosauria</taxon>
        <taxon>Archosauria</taxon>
        <taxon>Dinosauria</taxon>
        <taxon>Saurischia</taxon>
        <taxon>Theropoda</taxon>
        <taxon>Coelurosauria</taxon>
        <taxon>Aves</taxon>
        <taxon>Neognathae</taxon>
        <taxon>Neoaves</taxon>
        <taxon>Telluraves</taxon>
        <taxon>Australaves</taxon>
        <taxon>Passeriformes</taxon>
        <taxon>Muscicapidae</taxon>
        <taxon>Copsychus</taxon>
    </lineage>
</organism>